<feature type="transmembrane region" description="Helical" evidence="1">
    <location>
        <begin position="143"/>
        <end position="163"/>
    </location>
</feature>
<dbReference type="HOGENOM" id="CLU_103701_0_0_6"/>
<dbReference type="RefSeq" id="WP_039123787.1">
    <property type="nucleotide sequence ID" value="NZ_CP010427.1"/>
</dbReference>
<organism evidence="2 3">
    <name type="scientific">Allofrancisella guangzhouensis</name>
    <dbReference type="NCBI Taxonomy" id="594679"/>
    <lineage>
        <taxon>Bacteria</taxon>
        <taxon>Pseudomonadati</taxon>
        <taxon>Pseudomonadota</taxon>
        <taxon>Gammaproteobacteria</taxon>
        <taxon>Thiotrichales</taxon>
        <taxon>Francisellaceae</taxon>
        <taxon>Allofrancisella</taxon>
    </lineage>
</organism>
<keyword evidence="1" id="KW-0472">Membrane</keyword>
<feature type="transmembrane region" description="Helical" evidence="1">
    <location>
        <begin position="14"/>
        <end position="35"/>
    </location>
</feature>
<evidence type="ECO:0000313" key="2">
    <source>
        <dbReference type="EMBL" id="AJC48609.1"/>
    </source>
</evidence>
<evidence type="ECO:0000313" key="3">
    <source>
        <dbReference type="Proteomes" id="UP000031104"/>
    </source>
</evidence>
<gene>
    <name evidence="2" type="ORF">SD28_02540</name>
</gene>
<feature type="transmembrane region" description="Helical" evidence="1">
    <location>
        <begin position="42"/>
        <end position="61"/>
    </location>
</feature>
<keyword evidence="3" id="KW-1185">Reference proteome</keyword>
<feature type="transmembrane region" description="Helical" evidence="1">
    <location>
        <begin position="170"/>
        <end position="191"/>
    </location>
</feature>
<dbReference type="KEGG" id="fgu:SD28_02540"/>
<dbReference type="OrthoDB" id="5604164at2"/>
<feature type="transmembrane region" description="Helical" evidence="1">
    <location>
        <begin position="73"/>
        <end position="90"/>
    </location>
</feature>
<accession>A0A0A8E3W5</accession>
<dbReference type="STRING" id="594679.SD28_02540"/>
<dbReference type="Proteomes" id="UP000031104">
    <property type="component" value="Chromosome"/>
</dbReference>
<keyword evidence="1" id="KW-1133">Transmembrane helix</keyword>
<dbReference type="EMBL" id="CP010427">
    <property type="protein sequence ID" value="AJC48609.1"/>
    <property type="molecule type" value="Genomic_DNA"/>
</dbReference>
<reference evidence="2 3" key="1">
    <citation type="submission" date="2014-12" db="EMBL/GenBank/DDBJ databases">
        <title>Complete genome sequence of Francisella guanzhouensis strain 08HL01032 isolated from air-conditioning system in China.</title>
        <authorList>
            <person name="Svensson D."/>
            <person name="Ohrman C."/>
            <person name="Backman S."/>
            <person name="Karlsson E."/>
            <person name="Nilsson E."/>
            <person name="Bystrom M."/>
            <person name="Larkeryd A."/>
            <person name="Stenberg P."/>
            <person name="Scholtz H.C."/>
            <person name="Forsman M."/>
            <person name="Sjodin A."/>
        </authorList>
    </citation>
    <scope>NUCLEOTIDE SEQUENCE [LARGE SCALE GENOMIC DNA]</scope>
    <source>
        <strain evidence="2 3">08HL01032</strain>
    </source>
</reference>
<proteinExistence type="predicted"/>
<sequence length="235" mass="26902">MCDFVYVPMFADEILRLVLSILLFFCCIILSQIIMNRKNWSVAFWICFAVFLAILGGYGYVIHHLYLENTFSYDGFISGAGFLAVVGLLFSNSNDKENDFNNKFVNKDTPMFLASFIVFSIIYILTVDYNIECIYGVSQFFMDVLQVVIYPVLLLFGLTAFLFRFVLCIYVFAICMALFVIEDLVSVYYTLSFIADEFVIAETLVSAVISTIISIVSVCILMRAKRIYNGRREND</sequence>
<protein>
    <submittedName>
        <fullName evidence="2">Membrane protein</fullName>
    </submittedName>
</protein>
<keyword evidence="1" id="KW-0812">Transmembrane</keyword>
<evidence type="ECO:0000256" key="1">
    <source>
        <dbReference type="SAM" id="Phobius"/>
    </source>
</evidence>
<dbReference type="AlphaFoldDB" id="A0A0A8E3W5"/>
<feature type="transmembrane region" description="Helical" evidence="1">
    <location>
        <begin position="111"/>
        <end position="131"/>
    </location>
</feature>
<name>A0A0A8E3W5_9GAMM</name>
<feature type="transmembrane region" description="Helical" evidence="1">
    <location>
        <begin position="203"/>
        <end position="222"/>
    </location>
</feature>